<dbReference type="PANTHER" id="PTHR20883">
    <property type="entry name" value="PHYTANOYL-COA DIOXYGENASE DOMAIN CONTAINING 1"/>
    <property type="match status" value="1"/>
</dbReference>
<dbReference type="InterPro" id="IPR008775">
    <property type="entry name" value="Phytyl_CoA_dOase-like"/>
</dbReference>
<dbReference type="GO" id="GO:0051213">
    <property type="term" value="F:dioxygenase activity"/>
    <property type="evidence" value="ECO:0007669"/>
    <property type="project" value="UniProtKB-KW"/>
</dbReference>
<proteinExistence type="predicted"/>
<dbReference type="Gene3D" id="2.60.120.620">
    <property type="entry name" value="q2cbj1_9rhob like domain"/>
    <property type="match status" value="1"/>
</dbReference>
<dbReference type="SUPFAM" id="SSF51197">
    <property type="entry name" value="Clavaminate synthase-like"/>
    <property type="match status" value="1"/>
</dbReference>
<dbReference type="Pfam" id="PF05721">
    <property type="entry name" value="PhyH"/>
    <property type="match status" value="1"/>
</dbReference>
<keyword evidence="3" id="KW-1185">Reference proteome</keyword>
<keyword evidence="2" id="KW-0560">Oxidoreductase</keyword>
<keyword evidence="2" id="KW-0223">Dioxygenase</keyword>
<evidence type="ECO:0000313" key="2">
    <source>
        <dbReference type="EMBL" id="GAA4032976.1"/>
    </source>
</evidence>
<protein>
    <submittedName>
        <fullName evidence="2">Phytanoyl-CoA dioxygenase family protein</fullName>
    </submittedName>
</protein>
<dbReference type="Proteomes" id="UP001501353">
    <property type="component" value="Unassembled WGS sequence"/>
</dbReference>
<dbReference type="EMBL" id="BAAAZE010000014">
    <property type="protein sequence ID" value="GAA4032976.1"/>
    <property type="molecule type" value="Genomic_DNA"/>
</dbReference>
<comment type="caution">
    <text evidence="2">The sequence shown here is derived from an EMBL/GenBank/DDBJ whole genome shotgun (WGS) entry which is preliminary data.</text>
</comment>
<sequence length="253" mass="27519">MLSSTQLAQFGQDGYLLLRQRVPLAQCAQLREVVAQQLQAADAPLEYETDVGYAGAPASPDAPGGRTVRRLRGAWNRHPRLREWAAEPALVATLQQLFGQPVVLNLAHHNCVMTKHPEFGTATGWHRDIRYWSFADANLITAWLALGPEYPGNGGLQVIPGSHRWHITPQQLDDLDFLRPDLPGNQALMAQGISLTLAAGDVLLFHSGLFHAAGANLSGEQKWSVVFAYHGQDNLPVPGSRSAASGEVALEQN</sequence>
<evidence type="ECO:0000256" key="1">
    <source>
        <dbReference type="ARBA" id="ARBA00001954"/>
    </source>
</evidence>
<gene>
    <name evidence="2" type="ORF">GCM10022212_35040</name>
</gene>
<accession>A0ABP7TY41</accession>
<evidence type="ECO:0000313" key="3">
    <source>
        <dbReference type="Proteomes" id="UP001501353"/>
    </source>
</evidence>
<comment type="cofactor">
    <cofactor evidence="1">
        <name>Fe(2+)</name>
        <dbReference type="ChEBI" id="CHEBI:29033"/>
    </cofactor>
</comment>
<reference evidence="3" key="1">
    <citation type="journal article" date="2019" name="Int. J. Syst. Evol. Microbiol.">
        <title>The Global Catalogue of Microorganisms (GCM) 10K type strain sequencing project: providing services to taxonomists for standard genome sequencing and annotation.</title>
        <authorList>
            <consortium name="The Broad Institute Genomics Platform"/>
            <consortium name="The Broad Institute Genome Sequencing Center for Infectious Disease"/>
            <person name="Wu L."/>
            <person name="Ma J."/>
        </authorList>
    </citation>
    <scope>NUCLEOTIDE SEQUENCE [LARGE SCALE GENOMIC DNA]</scope>
    <source>
        <strain evidence="3">JCM 16673</strain>
    </source>
</reference>
<organism evidence="2 3">
    <name type="scientific">Actimicrobium antarcticum</name>
    <dbReference type="NCBI Taxonomy" id="1051899"/>
    <lineage>
        <taxon>Bacteria</taxon>
        <taxon>Pseudomonadati</taxon>
        <taxon>Pseudomonadota</taxon>
        <taxon>Betaproteobacteria</taxon>
        <taxon>Burkholderiales</taxon>
        <taxon>Oxalobacteraceae</taxon>
        <taxon>Actimicrobium</taxon>
    </lineage>
</organism>
<name>A0ABP7TY41_9BURK</name>
<dbReference type="PANTHER" id="PTHR20883:SF48">
    <property type="entry name" value="ECTOINE DIOXYGENASE"/>
    <property type="match status" value="1"/>
</dbReference>